<sequence>MASQIISALQQAGRHTKSISVVAKTSKRQRKKQKAELALALLAPVGPLGPLNSWMAIFNMAVRSITREVTNTPEDPAAECSMLTPSARRHCGALPSLFKMRAGPVVNDWDAFVNQSEPHTHAFVIYRLDFHEVIKAQTPGIHNNGNAALCAVTSRTKTLRLTHSSSSAHHSSASLDPTTNERSFTADDFAEQYRHERREWWCNASPEVKAEYKDSAEPRKPSEGKKRIALLVEVAAMTPRGIRRNKIRRCIGLKAKDYSESPPKDKNLLVLDRASTIETHLYGTCPHGAGSWTWRAAK</sequence>
<proteinExistence type="predicted"/>
<accession>A0ABR0EL64</accession>
<dbReference type="EMBL" id="JAXOVC010000004">
    <property type="protein sequence ID" value="KAK4502307.1"/>
    <property type="molecule type" value="Genomic_DNA"/>
</dbReference>
<organism evidence="3 4">
    <name type="scientific">Zasmidium cellare</name>
    <name type="common">Wine cellar mold</name>
    <name type="synonym">Racodium cellare</name>
    <dbReference type="NCBI Taxonomy" id="395010"/>
    <lineage>
        <taxon>Eukaryota</taxon>
        <taxon>Fungi</taxon>
        <taxon>Dikarya</taxon>
        <taxon>Ascomycota</taxon>
        <taxon>Pezizomycotina</taxon>
        <taxon>Dothideomycetes</taxon>
        <taxon>Dothideomycetidae</taxon>
        <taxon>Mycosphaerellales</taxon>
        <taxon>Mycosphaerellaceae</taxon>
        <taxon>Zasmidium</taxon>
    </lineage>
</organism>
<evidence type="ECO:0000313" key="3">
    <source>
        <dbReference type="EMBL" id="KAK4502307.1"/>
    </source>
</evidence>
<feature type="transmembrane region" description="Helical" evidence="2">
    <location>
        <begin position="37"/>
        <end position="57"/>
    </location>
</feature>
<comment type="caution">
    <text evidence="3">The sequence shown here is derived from an EMBL/GenBank/DDBJ whole genome shotgun (WGS) entry which is preliminary data.</text>
</comment>
<reference evidence="3 4" key="1">
    <citation type="journal article" date="2023" name="G3 (Bethesda)">
        <title>A chromosome-level genome assembly of Zasmidium syzygii isolated from banana leaves.</title>
        <authorList>
            <person name="van Westerhoven A.C."/>
            <person name="Mehrabi R."/>
            <person name="Talebi R."/>
            <person name="Steentjes M.B.F."/>
            <person name="Corcolon B."/>
            <person name="Chong P.A."/>
            <person name="Kema G.H.J."/>
            <person name="Seidl M.F."/>
        </authorList>
    </citation>
    <scope>NUCLEOTIDE SEQUENCE [LARGE SCALE GENOMIC DNA]</scope>
    <source>
        <strain evidence="3 4">P124</strain>
    </source>
</reference>
<protein>
    <submittedName>
        <fullName evidence="3">Uncharacterized protein</fullName>
    </submittedName>
</protein>
<feature type="compositionally biased region" description="Low complexity" evidence="1">
    <location>
        <begin position="163"/>
        <end position="174"/>
    </location>
</feature>
<gene>
    <name evidence="3" type="ORF">PRZ48_005732</name>
</gene>
<dbReference type="Proteomes" id="UP001305779">
    <property type="component" value="Unassembled WGS sequence"/>
</dbReference>
<keyword evidence="2" id="KW-1133">Transmembrane helix</keyword>
<keyword evidence="4" id="KW-1185">Reference proteome</keyword>
<name>A0ABR0EL64_ZASCE</name>
<keyword evidence="2" id="KW-0812">Transmembrane</keyword>
<keyword evidence="2" id="KW-0472">Membrane</keyword>
<evidence type="ECO:0000313" key="4">
    <source>
        <dbReference type="Proteomes" id="UP001305779"/>
    </source>
</evidence>
<evidence type="ECO:0000256" key="1">
    <source>
        <dbReference type="SAM" id="MobiDB-lite"/>
    </source>
</evidence>
<feature type="region of interest" description="Disordered" evidence="1">
    <location>
        <begin position="161"/>
        <end position="181"/>
    </location>
</feature>
<evidence type="ECO:0000256" key="2">
    <source>
        <dbReference type="SAM" id="Phobius"/>
    </source>
</evidence>